<proteinExistence type="predicted"/>
<evidence type="ECO:0000313" key="2">
    <source>
        <dbReference type="Proteomes" id="UP000321638"/>
    </source>
</evidence>
<dbReference type="AlphaFoldDB" id="A0A5C8PD14"/>
<name>A0A5C8PD14_9HYPH</name>
<dbReference type="Gene3D" id="1.10.10.10">
    <property type="entry name" value="Winged helix-like DNA-binding domain superfamily/Winged helix DNA-binding domain"/>
    <property type="match status" value="1"/>
</dbReference>
<dbReference type="InterPro" id="IPR007367">
    <property type="entry name" value="DUF433"/>
</dbReference>
<reference evidence="1 2" key="1">
    <citation type="submission" date="2019-06" db="EMBL/GenBank/DDBJ databases">
        <title>New taxonomy in bacterial strain CC-CFT640, isolated from vineyard.</title>
        <authorList>
            <person name="Lin S.-Y."/>
            <person name="Tsai C.-F."/>
            <person name="Young C.-C."/>
        </authorList>
    </citation>
    <scope>NUCLEOTIDE SEQUENCE [LARGE SCALE GENOMIC DNA]</scope>
    <source>
        <strain evidence="1 2">CC-CFT640</strain>
    </source>
</reference>
<dbReference type="PANTHER" id="PTHR34849:SF5">
    <property type="entry name" value="SSL2733 PROTEIN"/>
    <property type="match status" value="1"/>
</dbReference>
<gene>
    <name evidence="1" type="ORF">FHP25_32165</name>
</gene>
<dbReference type="Pfam" id="PF04255">
    <property type="entry name" value="DUF433"/>
    <property type="match status" value="1"/>
</dbReference>
<protein>
    <submittedName>
        <fullName evidence="1">DUF433 domain-containing protein</fullName>
    </submittedName>
</protein>
<comment type="caution">
    <text evidence="1">The sequence shown here is derived from an EMBL/GenBank/DDBJ whole genome shotgun (WGS) entry which is preliminary data.</text>
</comment>
<organism evidence="1 2">
    <name type="scientific">Vineibacter terrae</name>
    <dbReference type="NCBI Taxonomy" id="2586908"/>
    <lineage>
        <taxon>Bacteria</taxon>
        <taxon>Pseudomonadati</taxon>
        <taxon>Pseudomonadota</taxon>
        <taxon>Alphaproteobacteria</taxon>
        <taxon>Hyphomicrobiales</taxon>
        <taxon>Vineibacter</taxon>
    </lineage>
</organism>
<evidence type="ECO:0000313" key="1">
    <source>
        <dbReference type="EMBL" id="TXL70999.1"/>
    </source>
</evidence>
<keyword evidence="2" id="KW-1185">Reference proteome</keyword>
<sequence length="75" mass="8574">MSDWRNRITIDPGKMSGKACIRGMRFSVQDVLDYLAGGMTMDEMLAEFPYLEREDLQAALAYAAERERRTRILAA</sequence>
<dbReference type="Proteomes" id="UP000321638">
    <property type="component" value="Unassembled WGS sequence"/>
</dbReference>
<dbReference type="SUPFAM" id="SSF46689">
    <property type="entry name" value="Homeodomain-like"/>
    <property type="match status" value="1"/>
</dbReference>
<dbReference type="InterPro" id="IPR009057">
    <property type="entry name" value="Homeodomain-like_sf"/>
</dbReference>
<dbReference type="OrthoDB" id="200074at2"/>
<dbReference type="RefSeq" id="WP_147851106.1">
    <property type="nucleotide sequence ID" value="NZ_VDUZ01000050.1"/>
</dbReference>
<dbReference type="InterPro" id="IPR036388">
    <property type="entry name" value="WH-like_DNA-bd_sf"/>
</dbReference>
<dbReference type="PANTHER" id="PTHR34849">
    <property type="entry name" value="SSL5025 PROTEIN"/>
    <property type="match status" value="1"/>
</dbReference>
<accession>A0A5C8PD14</accession>
<dbReference type="EMBL" id="VDUZ01000050">
    <property type="protein sequence ID" value="TXL70999.1"/>
    <property type="molecule type" value="Genomic_DNA"/>
</dbReference>